<dbReference type="OrthoDB" id="9780724at2"/>
<evidence type="ECO:0000259" key="2">
    <source>
        <dbReference type="PROSITE" id="PS50878"/>
    </source>
</evidence>
<organism evidence="3 4">
    <name type="scientific">Marixanthomonas spongiae</name>
    <dbReference type="NCBI Taxonomy" id="2174845"/>
    <lineage>
        <taxon>Bacteria</taxon>
        <taxon>Pseudomonadati</taxon>
        <taxon>Bacteroidota</taxon>
        <taxon>Flavobacteriia</taxon>
        <taxon>Flavobacteriales</taxon>
        <taxon>Flavobacteriaceae</taxon>
        <taxon>Marixanthomonas</taxon>
    </lineage>
</organism>
<feature type="domain" description="Reverse transcriptase" evidence="2">
    <location>
        <begin position="56"/>
        <end position="374"/>
    </location>
</feature>
<dbReference type="InterPro" id="IPR000477">
    <property type="entry name" value="RT_dom"/>
</dbReference>
<dbReference type="Pfam" id="PF00078">
    <property type="entry name" value="RVT_1"/>
    <property type="match status" value="1"/>
</dbReference>
<keyword evidence="4" id="KW-1185">Reference proteome</keyword>
<evidence type="ECO:0000313" key="3">
    <source>
        <dbReference type="EMBL" id="PVW11998.1"/>
    </source>
</evidence>
<keyword evidence="3" id="KW-0808">Transferase</keyword>
<dbReference type="EMBL" id="QEHR01000017">
    <property type="protein sequence ID" value="PVW11998.1"/>
    <property type="molecule type" value="Genomic_DNA"/>
</dbReference>
<comment type="caution">
    <text evidence="3">The sequence shown here is derived from an EMBL/GenBank/DDBJ whole genome shotgun (WGS) entry which is preliminary data.</text>
</comment>
<keyword evidence="3" id="KW-0548">Nucleotidyltransferase</keyword>
<comment type="similarity">
    <text evidence="1">Belongs to the bacterial reverse transcriptase family.</text>
</comment>
<protein>
    <submittedName>
        <fullName evidence="3">RNA-directed DNA polymerase (Reverse transcriptase)</fullName>
    </submittedName>
</protein>
<dbReference type="SUPFAM" id="SSF56672">
    <property type="entry name" value="DNA/RNA polymerases"/>
    <property type="match status" value="1"/>
</dbReference>
<dbReference type="AlphaFoldDB" id="A0A2U0HT30"/>
<sequence length="505" mass="60513">MQNSSLNNKDWFKDRGYLHLTNRINKRDKKKVYKYVSNSEKVSKHRFSPFILKQTNNRRYKFSEDLKRRSHKKVNDKGQITSNIKVRPIMYSTHIDSHIYSYYSHKVIQPKYEAYLKRDDLLDASITAYRQILSDDGVRYKYNVDFAKDVFEEIKKRKDCGVLAFDIKNFFPSLNHRQLKNIWSRVLGTKSLPRDHYAIFKSITNYSYFFYDDLRQRRKGHLDEKKIAKLRNKGKFQFFEDYQDFKDSKIQVYKNQKKRDGIISGIPQGLPISAMLANLYMLPFDENIVNKLVKQRDCFYRRYSDDLVIVCKTKDIDAVEEIVLEEIKKIKLTISSSKTEKFKFSTINCKLTCSKILNKKLIPNSYLQYLGFDFYGDKTLIKSANVSRFYREMKEGIAMKAKRIKSVQQKYLTDEAIIYKRKIYRLYSFRGIKSRKIPANKIIYKKGKLVKKEFSRKYRGNFIKYAYRASEIMEAPEIKRQLRRHMIVLKKYMSQYKFDNTSKRD</sequence>
<dbReference type="GO" id="GO:0003964">
    <property type="term" value="F:RNA-directed DNA polymerase activity"/>
    <property type="evidence" value="ECO:0007669"/>
    <property type="project" value="UniProtKB-KW"/>
</dbReference>
<dbReference type="InterPro" id="IPR051083">
    <property type="entry name" value="GrpII_Intron_Splice-Mob/Def"/>
</dbReference>
<proteinExistence type="inferred from homology"/>
<accession>A0A2U0HT30</accession>
<dbReference type="PANTHER" id="PTHR34047">
    <property type="entry name" value="NUCLEAR INTRON MATURASE 1, MITOCHONDRIAL-RELATED"/>
    <property type="match status" value="1"/>
</dbReference>
<keyword evidence="3" id="KW-0695">RNA-directed DNA polymerase</keyword>
<dbReference type="PROSITE" id="PS50878">
    <property type="entry name" value="RT_POL"/>
    <property type="match status" value="1"/>
</dbReference>
<dbReference type="Proteomes" id="UP000245962">
    <property type="component" value="Unassembled WGS sequence"/>
</dbReference>
<evidence type="ECO:0000256" key="1">
    <source>
        <dbReference type="ARBA" id="ARBA00034120"/>
    </source>
</evidence>
<dbReference type="PANTHER" id="PTHR34047:SF8">
    <property type="entry name" value="PROTEIN YKFC"/>
    <property type="match status" value="1"/>
</dbReference>
<reference evidence="3 4" key="1">
    <citation type="submission" date="2018-04" db="EMBL/GenBank/DDBJ databases">
        <title>Marixanthomonas spongiae HN-E44 sp. nov., isolated from a marine sponge.</title>
        <authorList>
            <person name="Luo L."/>
            <person name="Zhuang L."/>
        </authorList>
    </citation>
    <scope>NUCLEOTIDE SEQUENCE [LARGE SCALE GENOMIC DNA]</scope>
    <source>
        <strain evidence="3 4">HN-E44</strain>
    </source>
</reference>
<evidence type="ECO:0000313" key="4">
    <source>
        <dbReference type="Proteomes" id="UP000245962"/>
    </source>
</evidence>
<name>A0A2U0HT30_9FLAO</name>
<dbReference type="InterPro" id="IPR043502">
    <property type="entry name" value="DNA/RNA_pol_sf"/>
</dbReference>
<gene>
    <name evidence="3" type="ORF">DDV96_15380</name>
</gene>
<dbReference type="RefSeq" id="WP_116695667.1">
    <property type="nucleotide sequence ID" value="NZ_QEHR01000017.1"/>
</dbReference>